<dbReference type="GO" id="GO:0032259">
    <property type="term" value="P:methylation"/>
    <property type="evidence" value="ECO:0007669"/>
    <property type="project" value="UniProtKB-KW"/>
</dbReference>
<evidence type="ECO:0000256" key="2">
    <source>
        <dbReference type="ARBA" id="ARBA00022603"/>
    </source>
</evidence>
<keyword evidence="4" id="KW-0949">S-adenosyl-L-methionine</keyword>
<dbReference type="InterPro" id="IPR014777">
    <property type="entry name" value="4pyrrole_Mease_sub1"/>
</dbReference>
<dbReference type="FunCoup" id="Q9HKE8">
    <property type="interactions" value="57"/>
</dbReference>
<feature type="domain" description="Tetrapyrrole methylase" evidence="6">
    <location>
        <begin position="7"/>
        <end position="206"/>
    </location>
</feature>
<dbReference type="EMBL" id="AL445065">
    <property type="protein sequence ID" value="CAC11791.1"/>
    <property type="molecule type" value="Genomic_DNA"/>
</dbReference>
<evidence type="ECO:0000313" key="8">
    <source>
        <dbReference type="Proteomes" id="UP000001024"/>
    </source>
</evidence>
<organism evidence="7 8">
    <name type="scientific">Thermoplasma acidophilum (strain ATCC 25905 / DSM 1728 / JCM 9062 / NBRC 15155 / AMRC-C165)</name>
    <dbReference type="NCBI Taxonomy" id="273075"/>
    <lineage>
        <taxon>Archaea</taxon>
        <taxon>Methanobacteriati</taxon>
        <taxon>Thermoplasmatota</taxon>
        <taxon>Thermoplasmata</taxon>
        <taxon>Thermoplasmatales</taxon>
        <taxon>Thermoplasmataceae</taxon>
        <taxon>Thermoplasma</taxon>
    </lineage>
</organism>
<evidence type="ECO:0000256" key="3">
    <source>
        <dbReference type="ARBA" id="ARBA00022679"/>
    </source>
</evidence>
<gene>
    <name evidence="7" type="ordered locus">Ta0653</name>
</gene>
<dbReference type="PROSITE" id="PS00839">
    <property type="entry name" value="SUMT_1"/>
    <property type="match status" value="1"/>
</dbReference>
<evidence type="ECO:0000256" key="5">
    <source>
        <dbReference type="ARBA" id="ARBA00023244"/>
    </source>
</evidence>
<dbReference type="InterPro" id="IPR003043">
    <property type="entry name" value="Uropor_MeTrfase_CS"/>
</dbReference>
<dbReference type="InterPro" id="IPR000878">
    <property type="entry name" value="4pyrrol_Mease"/>
</dbReference>
<dbReference type="InParanoid" id="Q9HKE8"/>
<dbReference type="PaxDb" id="273075-Ta0653"/>
<dbReference type="Gene3D" id="3.30.950.10">
    <property type="entry name" value="Methyltransferase, Cobalt-precorrin-4 Transmethylase, Domain 2"/>
    <property type="match status" value="1"/>
</dbReference>
<dbReference type="Pfam" id="PF00590">
    <property type="entry name" value="TP_methylase"/>
    <property type="match status" value="1"/>
</dbReference>
<dbReference type="EC" id="2.1.1.107" evidence="1"/>
<dbReference type="GO" id="GO:0004851">
    <property type="term" value="F:uroporphyrin-III C-methyltransferase activity"/>
    <property type="evidence" value="ECO:0007669"/>
    <property type="project" value="UniProtKB-EC"/>
</dbReference>
<dbReference type="SUPFAM" id="SSF53790">
    <property type="entry name" value="Tetrapyrrole methylase"/>
    <property type="match status" value="1"/>
</dbReference>
<dbReference type="HOGENOM" id="CLU_011276_7_0_2"/>
<keyword evidence="2 7" id="KW-0489">Methyltransferase</keyword>
<dbReference type="eggNOG" id="arCOG00644">
    <property type="taxonomic scope" value="Archaea"/>
</dbReference>
<dbReference type="KEGG" id="tac:Ta0653"/>
<dbReference type="InterPro" id="IPR035996">
    <property type="entry name" value="4pyrrol_Methylase_sf"/>
</dbReference>
<dbReference type="PANTHER" id="PTHR45790:SF3">
    <property type="entry name" value="S-ADENOSYL-L-METHIONINE-DEPENDENT UROPORPHYRINOGEN III METHYLTRANSFERASE, CHLOROPLASTIC"/>
    <property type="match status" value="1"/>
</dbReference>
<keyword evidence="5" id="KW-0627">Porphyrin biosynthesis</keyword>
<dbReference type="EnsemblBacteria" id="CAC11791">
    <property type="protein sequence ID" value="CAC11791"/>
    <property type="gene ID" value="CAC11791"/>
</dbReference>
<dbReference type="AlphaFoldDB" id="Q9HKE8"/>
<reference evidence="7 8" key="1">
    <citation type="journal article" date="2000" name="Nature">
        <title>The genome sequence of the thermoacidophilic scavenger Thermoplasma acidophilum.</title>
        <authorList>
            <person name="Ruepp A."/>
            <person name="Graml W."/>
            <person name="Santos-Martinez M.L."/>
            <person name="Koretke K.K."/>
            <person name="Volker C."/>
            <person name="Mewes H.W."/>
            <person name="Frishman D."/>
            <person name="Stocker S."/>
            <person name="Lupas A.N."/>
            <person name="Baumeister W."/>
        </authorList>
    </citation>
    <scope>NUCLEOTIDE SEQUENCE [LARGE SCALE GENOMIC DNA]</scope>
    <source>
        <strain evidence="8">ATCC 25905 / DSM 1728 / JCM 9062 / NBRC 15155 / AMRC-C165</strain>
    </source>
</reference>
<dbReference type="CDD" id="cd11642">
    <property type="entry name" value="SUMT"/>
    <property type="match status" value="1"/>
</dbReference>
<dbReference type="STRING" id="273075.gene:9571873"/>
<sequence>MKSRKYYIVGAGPGDPGLITVRAVKAIAESDLVLVDSLVPDEIIESVCAGKRVLRVGHRASGGHSGIIDRISAILDSTEFSVASHLKEGDPSVFSHLYEEIRMIMDRGIEYEVIPGVSSAIAVPEAAGIVLTGRGRSESFTVVSASDASGGFNEAEIRSALNASGSVVIMMGSRYLGRIRDLLIGIRYEWPIAIIENGTRTDQRVLVYRDAWHIGDQEIRMPAIIVVGRMIMVDGVIEKDEAGIRN</sequence>
<dbReference type="GO" id="GO:0019354">
    <property type="term" value="P:siroheme biosynthetic process"/>
    <property type="evidence" value="ECO:0007669"/>
    <property type="project" value="InterPro"/>
</dbReference>
<keyword evidence="8" id="KW-1185">Reference proteome</keyword>
<name>Q9HKE8_THEAC</name>
<dbReference type="Gene3D" id="3.40.1010.10">
    <property type="entry name" value="Cobalt-precorrin-4 Transmethylase, Domain 1"/>
    <property type="match status" value="1"/>
</dbReference>
<dbReference type="RefSeq" id="WP_010901075.1">
    <property type="nucleotide sequence ID" value="NC_002578.1"/>
</dbReference>
<dbReference type="Proteomes" id="UP000001024">
    <property type="component" value="Chromosome"/>
</dbReference>
<evidence type="ECO:0000259" key="6">
    <source>
        <dbReference type="Pfam" id="PF00590"/>
    </source>
</evidence>
<evidence type="ECO:0000256" key="4">
    <source>
        <dbReference type="ARBA" id="ARBA00022691"/>
    </source>
</evidence>
<dbReference type="InterPro" id="IPR006366">
    <property type="entry name" value="CobA/CysG_C"/>
</dbReference>
<protein>
    <recommendedName>
        <fullName evidence="1">uroporphyrinogen-III C-methyltransferase</fullName>
        <ecNumber evidence="1">2.1.1.107</ecNumber>
    </recommendedName>
</protein>
<evidence type="ECO:0000313" key="7">
    <source>
        <dbReference type="EMBL" id="CAC11791.1"/>
    </source>
</evidence>
<dbReference type="OrthoDB" id="6633at2157"/>
<accession>Q9HKE8</accession>
<dbReference type="InterPro" id="IPR050161">
    <property type="entry name" value="Siro_Cobalamin_biosynth"/>
</dbReference>
<proteinExistence type="predicted"/>
<evidence type="ECO:0000256" key="1">
    <source>
        <dbReference type="ARBA" id="ARBA00012162"/>
    </source>
</evidence>
<dbReference type="InterPro" id="IPR014776">
    <property type="entry name" value="4pyrrole_Mease_sub2"/>
</dbReference>
<dbReference type="PANTHER" id="PTHR45790">
    <property type="entry name" value="SIROHEME SYNTHASE-RELATED"/>
    <property type="match status" value="1"/>
</dbReference>
<keyword evidence="3" id="KW-0808">Transferase</keyword>